<keyword evidence="3" id="KW-0732">Signal</keyword>
<proteinExistence type="predicted"/>
<sequence>MIQKFFILFLFSLIRKVQTHNFTKFSLSCLTNENGTLQHKDHYLDLGKHSGRVGNQEIWKFENVEYDEEDIAKYGRPSCVTYFQKNDTHRYTWFGIMSQAVLPVECAQSDVMHCFNKYMPFQKSKISIAPNIKSNTSVVCCCSYDQCNYKNPIFLSKVQETYANFQLRGFVRFFSILLFLVAIVVIYSLIEKMLHFGYTSLKELFSDKIAIETSEEDATAAPIDLIQMQSFSVKSTQCDPIAELEDQQRVDAEIAEQEEAEKRRRAEAAQKTTQGLLPPSLRKLPTTARSQRRKLPSSRRKIKTKTKTMQDVTTQEQTHISPPHPNPKKEYKPWKKRSKAPKQEGVIGTESTQSDEVYPIPPRPTPRVLRDGRVQGISMNYDESTFSDLN</sequence>
<gene>
    <name evidence="4" type="ORF">CAMP_LOCUS9242</name>
</gene>
<keyword evidence="2" id="KW-1133">Transmembrane helix</keyword>
<evidence type="ECO:0000313" key="5">
    <source>
        <dbReference type="Proteomes" id="UP001152747"/>
    </source>
</evidence>
<evidence type="ECO:0000313" key="4">
    <source>
        <dbReference type="EMBL" id="CAI5446605.1"/>
    </source>
</evidence>
<reference evidence="4" key="1">
    <citation type="submission" date="2022-11" db="EMBL/GenBank/DDBJ databases">
        <authorList>
            <person name="Kikuchi T."/>
        </authorList>
    </citation>
    <scope>NUCLEOTIDE SEQUENCE</scope>
    <source>
        <strain evidence="4">PS1010</strain>
    </source>
</reference>
<name>A0A9P1N3K3_9PELO</name>
<feature type="compositionally biased region" description="Basic residues" evidence="1">
    <location>
        <begin position="290"/>
        <end position="306"/>
    </location>
</feature>
<keyword evidence="2" id="KW-0812">Transmembrane</keyword>
<evidence type="ECO:0000256" key="3">
    <source>
        <dbReference type="SAM" id="SignalP"/>
    </source>
</evidence>
<keyword evidence="2" id="KW-0472">Membrane</keyword>
<feature type="signal peptide" evidence="3">
    <location>
        <begin position="1"/>
        <end position="19"/>
    </location>
</feature>
<feature type="chain" id="PRO_5040281327" description="CX domain-containing protein" evidence="3">
    <location>
        <begin position="20"/>
        <end position="390"/>
    </location>
</feature>
<evidence type="ECO:0000256" key="1">
    <source>
        <dbReference type="SAM" id="MobiDB-lite"/>
    </source>
</evidence>
<dbReference type="AlphaFoldDB" id="A0A9P1N3K3"/>
<protein>
    <recommendedName>
        <fullName evidence="6">CX domain-containing protein</fullName>
    </recommendedName>
</protein>
<comment type="caution">
    <text evidence="4">The sequence shown here is derived from an EMBL/GenBank/DDBJ whole genome shotgun (WGS) entry which is preliminary data.</text>
</comment>
<feature type="region of interest" description="Disordered" evidence="1">
    <location>
        <begin position="257"/>
        <end position="390"/>
    </location>
</feature>
<dbReference type="Proteomes" id="UP001152747">
    <property type="component" value="Unassembled WGS sequence"/>
</dbReference>
<feature type="transmembrane region" description="Helical" evidence="2">
    <location>
        <begin position="170"/>
        <end position="190"/>
    </location>
</feature>
<evidence type="ECO:0000256" key="2">
    <source>
        <dbReference type="SAM" id="Phobius"/>
    </source>
</evidence>
<organism evidence="4 5">
    <name type="scientific">Caenorhabditis angaria</name>
    <dbReference type="NCBI Taxonomy" id="860376"/>
    <lineage>
        <taxon>Eukaryota</taxon>
        <taxon>Metazoa</taxon>
        <taxon>Ecdysozoa</taxon>
        <taxon>Nematoda</taxon>
        <taxon>Chromadorea</taxon>
        <taxon>Rhabditida</taxon>
        <taxon>Rhabditina</taxon>
        <taxon>Rhabditomorpha</taxon>
        <taxon>Rhabditoidea</taxon>
        <taxon>Rhabditidae</taxon>
        <taxon>Peloderinae</taxon>
        <taxon>Caenorhabditis</taxon>
    </lineage>
</organism>
<accession>A0A9P1N3K3</accession>
<dbReference type="OrthoDB" id="5809445at2759"/>
<feature type="compositionally biased region" description="Polar residues" evidence="1">
    <location>
        <begin position="309"/>
        <end position="320"/>
    </location>
</feature>
<evidence type="ECO:0008006" key="6">
    <source>
        <dbReference type="Google" id="ProtNLM"/>
    </source>
</evidence>
<dbReference type="EMBL" id="CANHGI010000003">
    <property type="protein sequence ID" value="CAI5446605.1"/>
    <property type="molecule type" value="Genomic_DNA"/>
</dbReference>
<feature type="compositionally biased region" description="Polar residues" evidence="1">
    <location>
        <begin position="377"/>
        <end position="390"/>
    </location>
</feature>
<keyword evidence="5" id="KW-1185">Reference proteome</keyword>